<dbReference type="GO" id="GO:0005507">
    <property type="term" value="F:copper ion binding"/>
    <property type="evidence" value="ECO:0007669"/>
    <property type="project" value="InterPro"/>
</dbReference>
<dbReference type="OrthoDB" id="9778934at2"/>
<dbReference type="InterPro" id="IPR036709">
    <property type="entry name" value="Autotransporte_beta_dom_sf"/>
</dbReference>
<evidence type="ECO:0000313" key="3">
    <source>
        <dbReference type="EMBL" id="TFI58453.1"/>
    </source>
</evidence>
<gene>
    <name evidence="3" type="ORF">E2493_09990</name>
</gene>
<sequence length="436" mass="45638">MNRLLFLLLTGAATPALAQHQGHDAASAQVLVTAAAQAAAPAADPSCLPEHAAMGHCTPKAAARATVATPQSAAPASDPSCPPEHAAMGHCTPKAPPAPAAPAAPTPDPHAGHAMPAPQPAPAADPTCPPEHAAMGHCTPRTAPAAPAAADPHAGHAMPATPAADPACPPEHAAMGHCTPKPGAAPEIPVGPPPAAALSGPEHAADLVWNPADMAASRQVLRDEHGDIEVGRILIDRFEWANRSGKDGYTFDGQAWWGGDIDKVWLKGEAEGTFNEGAESVEVQALWSHAIDPWFDLQLGLRQDFTRGPDRTYLVAGVQGLAPYWFEVDVSAFLSNKGDLSARAEAEYDLRITQSLILQPRVELDLAAQDVPELGIGSGLSTGELGVRLRYEIERQFAPYVGVQYERAFGDTADFRRAAGEKAGGWSFLVGIRSWF</sequence>
<evidence type="ECO:0000313" key="4">
    <source>
        <dbReference type="Proteomes" id="UP000298213"/>
    </source>
</evidence>
<feature type="region of interest" description="Disordered" evidence="1">
    <location>
        <begin position="68"/>
        <end position="199"/>
    </location>
</feature>
<dbReference type="GO" id="GO:0009279">
    <property type="term" value="C:cell outer membrane"/>
    <property type="evidence" value="ECO:0007669"/>
    <property type="project" value="InterPro"/>
</dbReference>
<dbReference type="InterPro" id="IPR007939">
    <property type="entry name" value="Cu-R_B_prcur"/>
</dbReference>
<dbReference type="EMBL" id="SPDV01000016">
    <property type="protein sequence ID" value="TFI58453.1"/>
    <property type="molecule type" value="Genomic_DNA"/>
</dbReference>
<keyword evidence="4" id="KW-1185">Reference proteome</keyword>
<evidence type="ECO:0000256" key="1">
    <source>
        <dbReference type="SAM" id="MobiDB-lite"/>
    </source>
</evidence>
<feature type="signal peptide" evidence="2">
    <location>
        <begin position="1"/>
        <end position="18"/>
    </location>
</feature>
<name>A0A4Y8ZR24_9SPHN</name>
<feature type="compositionally biased region" description="Pro residues" evidence="1">
    <location>
        <begin position="117"/>
        <end position="129"/>
    </location>
</feature>
<dbReference type="SUPFAM" id="SSF103515">
    <property type="entry name" value="Autotransporter"/>
    <property type="match status" value="1"/>
</dbReference>
<dbReference type="Gene3D" id="2.40.128.130">
    <property type="entry name" value="Autotransporter beta-domain"/>
    <property type="match status" value="1"/>
</dbReference>
<accession>A0A4Y8ZR24</accession>
<feature type="chain" id="PRO_5021209413" evidence="2">
    <location>
        <begin position="19"/>
        <end position="436"/>
    </location>
</feature>
<feature type="compositionally biased region" description="Pro residues" evidence="1">
    <location>
        <begin position="94"/>
        <end position="108"/>
    </location>
</feature>
<dbReference type="GO" id="GO:0006878">
    <property type="term" value="P:intracellular copper ion homeostasis"/>
    <property type="evidence" value="ECO:0007669"/>
    <property type="project" value="InterPro"/>
</dbReference>
<organism evidence="3 4">
    <name type="scientific">Sphingomonas parva</name>
    <dbReference type="NCBI Taxonomy" id="2555898"/>
    <lineage>
        <taxon>Bacteria</taxon>
        <taxon>Pseudomonadati</taxon>
        <taxon>Pseudomonadota</taxon>
        <taxon>Alphaproteobacteria</taxon>
        <taxon>Sphingomonadales</taxon>
        <taxon>Sphingomonadaceae</taxon>
        <taxon>Sphingomonas</taxon>
    </lineage>
</organism>
<dbReference type="AlphaFoldDB" id="A0A4Y8ZR24"/>
<protein>
    <submittedName>
        <fullName evidence="3">Copper resistance protein B</fullName>
    </submittedName>
</protein>
<keyword evidence="2" id="KW-0732">Signal</keyword>
<feature type="compositionally biased region" description="Low complexity" evidence="1">
    <location>
        <begin position="143"/>
        <end position="166"/>
    </location>
</feature>
<feature type="compositionally biased region" description="Low complexity" evidence="1">
    <location>
        <begin position="70"/>
        <end position="79"/>
    </location>
</feature>
<comment type="caution">
    <text evidence="3">The sequence shown here is derived from an EMBL/GenBank/DDBJ whole genome shotgun (WGS) entry which is preliminary data.</text>
</comment>
<dbReference type="Pfam" id="PF05275">
    <property type="entry name" value="CopB"/>
    <property type="match status" value="1"/>
</dbReference>
<proteinExistence type="predicted"/>
<reference evidence="3 4" key="1">
    <citation type="submission" date="2019-03" db="EMBL/GenBank/DDBJ databases">
        <title>Genome sequence of Sphingomonas sp. 17J27-24.</title>
        <authorList>
            <person name="Kim M."/>
            <person name="Maeng S."/>
            <person name="Sathiyaraj S."/>
        </authorList>
    </citation>
    <scope>NUCLEOTIDE SEQUENCE [LARGE SCALE GENOMIC DNA]</scope>
    <source>
        <strain evidence="3 4">17J27-24</strain>
    </source>
</reference>
<dbReference type="Proteomes" id="UP000298213">
    <property type="component" value="Unassembled WGS sequence"/>
</dbReference>
<evidence type="ECO:0000256" key="2">
    <source>
        <dbReference type="SAM" id="SignalP"/>
    </source>
</evidence>